<reference evidence="1 2" key="1">
    <citation type="submission" date="2021-06" db="EMBL/GenBank/DDBJ databases">
        <authorList>
            <person name="Palmer J.M."/>
        </authorList>
    </citation>
    <scope>NUCLEOTIDE SEQUENCE [LARGE SCALE GENOMIC DNA]</scope>
    <source>
        <strain evidence="2">if_2019</strain>
        <tissue evidence="1">Muscle</tissue>
    </source>
</reference>
<organism evidence="1 2">
    <name type="scientific">Ilyodon furcidens</name>
    <name type="common">goldbreast splitfin</name>
    <dbReference type="NCBI Taxonomy" id="33524"/>
    <lineage>
        <taxon>Eukaryota</taxon>
        <taxon>Metazoa</taxon>
        <taxon>Chordata</taxon>
        <taxon>Craniata</taxon>
        <taxon>Vertebrata</taxon>
        <taxon>Euteleostomi</taxon>
        <taxon>Actinopterygii</taxon>
        <taxon>Neopterygii</taxon>
        <taxon>Teleostei</taxon>
        <taxon>Neoteleostei</taxon>
        <taxon>Acanthomorphata</taxon>
        <taxon>Ovalentaria</taxon>
        <taxon>Atherinomorphae</taxon>
        <taxon>Cyprinodontiformes</taxon>
        <taxon>Goodeidae</taxon>
        <taxon>Ilyodon</taxon>
    </lineage>
</organism>
<name>A0ABV0UHS8_9TELE</name>
<evidence type="ECO:0000313" key="2">
    <source>
        <dbReference type="Proteomes" id="UP001482620"/>
    </source>
</evidence>
<comment type="caution">
    <text evidence="1">The sequence shown here is derived from an EMBL/GenBank/DDBJ whole genome shotgun (WGS) entry which is preliminary data.</text>
</comment>
<evidence type="ECO:0000313" key="1">
    <source>
        <dbReference type="EMBL" id="MEQ2244301.1"/>
    </source>
</evidence>
<dbReference type="EMBL" id="JAHRIQ010070894">
    <property type="protein sequence ID" value="MEQ2244301.1"/>
    <property type="molecule type" value="Genomic_DNA"/>
</dbReference>
<gene>
    <name evidence="1" type="ORF">ILYODFUR_015639</name>
</gene>
<keyword evidence="2" id="KW-1185">Reference proteome</keyword>
<accession>A0ABV0UHS8</accession>
<dbReference type="Proteomes" id="UP001482620">
    <property type="component" value="Unassembled WGS sequence"/>
</dbReference>
<proteinExistence type="predicted"/>
<protein>
    <submittedName>
        <fullName evidence="1">Uncharacterized protein</fullName>
    </submittedName>
</protein>
<sequence length="136" mass="16080">MHISHHPTICSPPHLNRCMVGRYVESLQQNIFWKRKQVLCFAWEMFGTSMGDNNWIHNYETFLSKVVKDFECVSERLDTIGITKEELLFGTVHTDLTLTNGTVADLVMFQKREGLLWKSLFMWIFSFVLRQYLKKT</sequence>